<keyword evidence="3 12" id="KW-0723">Serine/threonine-protein kinase</keyword>
<dbReference type="PROSITE" id="PS00107">
    <property type="entry name" value="PROTEIN_KINASE_ATP"/>
    <property type="match status" value="1"/>
</dbReference>
<dbReference type="RefSeq" id="XP_020436718.1">
    <property type="nucleotide sequence ID" value="XM_020572601.1"/>
</dbReference>
<dbReference type="Gene3D" id="1.10.510.10">
    <property type="entry name" value="Transferase(Phosphotransferase) domain 1"/>
    <property type="match status" value="1"/>
</dbReference>
<feature type="region of interest" description="Disordered" evidence="13">
    <location>
        <begin position="417"/>
        <end position="443"/>
    </location>
</feature>
<accession>D3AZY1</accession>
<dbReference type="PANTHER" id="PTHR48012">
    <property type="entry name" value="STERILE20-LIKE KINASE, ISOFORM B-RELATED"/>
    <property type="match status" value="1"/>
</dbReference>
<dbReference type="FunFam" id="1.10.510.10:FF:000966">
    <property type="entry name" value="Serine/threonine-protein kinase 3, putative"/>
    <property type="match status" value="1"/>
</dbReference>
<comment type="catalytic activity">
    <reaction evidence="10">
        <text>L-seryl-[protein] + ATP = O-phospho-L-seryl-[protein] + ADP + H(+)</text>
        <dbReference type="Rhea" id="RHEA:17989"/>
        <dbReference type="Rhea" id="RHEA-COMP:9863"/>
        <dbReference type="Rhea" id="RHEA-COMP:11604"/>
        <dbReference type="ChEBI" id="CHEBI:15378"/>
        <dbReference type="ChEBI" id="CHEBI:29999"/>
        <dbReference type="ChEBI" id="CHEBI:30616"/>
        <dbReference type="ChEBI" id="CHEBI:83421"/>
        <dbReference type="ChEBI" id="CHEBI:456216"/>
        <dbReference type="EC" id="2.7.11.1"/>
    </reaction>
</comment>
<evidence type="ECO:0000256" key="6">
    <source>
        <dbReference type="ARBA" id="ARBA00022741"/>
    </source>
</evidence>
<dbReference type="EMBL" id="ADBJ01000008">
    <property type="protein sequence ID" value="EFA84605.1"/>
    <property type="molecule type" value="Genomic_DNA"/>
</dbReference>
<evidence type="ECO:0000256" key="4">
    <source>
        <dbReference type="ARBA" id="ARBA00022679"/>
    </source>
</evidence>
<evidence type="ECO:0000313" key="16">
    <source>
        <dbReference type="Proteomes" id="UP000001396"/>
    </source>
</evidence>
<dbReference type="InterPro" id="IPR000719">
    <property type="entry name" value="Prot_kinase_dom"/>
</dbReference>
<dbReference type="AlphaFoldDB" id="D3AZY1"/>
<organism evidence="15 16">
    <name type="scientific">Heterostelium pallidum (strain ATCC 26659 / Pp 5 / PN500)</name>
    <name type="common">Cellular slime mold</name>
    <name type="synonym">Polysphondylium pallidum</name>
    <dbReference type="NCBI Taxonomy" id="670386"/>
    <lineage>
        <taxon>Eukaryota</taxon>
        <taxon>Amoebozoa</taxon>
        <taxon>Evosea</taxon>
        <taxon>Eumycetozoa</taxon>
        <taxon>Dictyostelia</taxon>
        <taxon>Acytosteliales</taxon>
        <taxon>Acytosteliaceae</taxon>
        <taxon>Heterostelium</taxon>
    </lineage>
</organism>
<dbReference type="PROSITE" id="PS50011">
    <property type="entry name" value="PROTEIN_KINASE_DOM"/>
    <property type="match status" value="1"/>
</dbReference>
<feature type="binding site" evidence="11">
    <location>
        <position position="49"/>
    </location>
    <ligand>
        <name>ATP</name>
        <dbReference type="ChEBI" id="CHEBI:30616"/>
    </ligand>
</feature>
<dbReference type="CDD" id="cd06612">
    <property type="entry name" value="STKc_MST1_2"/>
    <property type="match status" value="1"/>
</dbReference>
<keyword evidence="8 11" id="KW-0067">ATP-binding</keyword>
<evidence type="ECO:0000259" key="14">
    <source>
        <dbReference type="PROSITE" id="PS50011"/>
    </source>
</evidence>
<keyword evidence="16" id="KW-1185">Reference proteome</keyword>
<evidence type="ECO:0000256" key="12">
    <source>
        <dbReference type="RuleBase" id="RU000304"/>
    </source>
</evidence>
<evidence type="ECO:0000256" key="10">
    <source>
        <dbReference type="ARBA" id="ARBA00048679"/>
    </source>
</evidence>
<keyword evidence="6 11" id="KW-0547">Nucleotide-binding</keyword>
<comment type="catalytic activity">
    <reaction evidence="9">
        <text>L-threonyl-[protein] + ATP = O-phospho-L-threonyl-[protein] + ADP + H(+)</text>
        <dbReference type="Rhea" id="RHEA:46608"/>
        <dbReference type="Rhea" id="RHEA-COMP:11060"/>
        <dbReference type="Rhea" id="RHEA-COMP:11605"/>
        <dbReference type="ChEBI" id="CHEBI:15378"/>
        <dbReference type="ChEBI" id="CHEBI:30013"/>
        <dbReference type="ChEBI" id="CHEBI:30616"/>
        <dbReference type="ChEBI" id="CHEBI:61977"/>
        <dbReference type="ChEBI" id="CHEBI:456216"/>
        <dbReference type="EC" id="2.7.11.1"/>
    </reaction>
</comment>
<evidence type="ECO:0000256" key="13">
    <source>
        <dbReference type="SAM" id="MobiDB-lite"/>
    </source>
</evidence>
<comment type="caution">
    <text evidence="15">The sequence shown here is derived from an EMBL/GenBank/DDBJ whole genome shotgun (WGS) entry which is preliminary data.</text>
</comment>
<dbReference type="FunCoup" id="D3AZY1">
    <property type="interactions" value="66"/>
</dbReference>
<dbReference type="GeneID" id="31357124"/>
<evidence type="ECO:0000256" key="2">
    <source>
        <dbReference type="ARBA" id="ARBA00012513"/>
    </source>
</evidence>
<dbReference type="Proteomes" id="UP000001396">
    <property type="component" value="Unassembled WGS sequence"/>
</dbReference>
<keyword evidence="5" id="KW-0479">Metal-binding</keyword>
<dbReference type="OMA" id="NTGFKQK"/>
<dbReference type="SMART" id="SM00220">
    <property type="entry name" value="S_TKc"/>
    <property type="match status" value="1"/>
</dbReference>
<dbReference type="STRING" id="670386.D3AZY1"/>
<dbReference type="Pfam" id="PF00069">
    <property type="entry name" value="Pkinase"/>
    <property type="match status" value="1"/>
</dbReference>
<keyword evidence="7" id="KW-0418">Kinase</keyword>
<keyword evidence="4" id="KW-0808">Transferase</keyword>
<protein>
    <recommendedName>
        <fullName evidence="2">non-specific serine/threonine protein kinase</fullName>
        <ecNumber evidence="2">2.7.11.1</ecNumber>
    </recommendedName>
</protein>
<evidence type="ECO:0000256" key="7">
    <source>
        <dbReference type="ARBA" id="ARBA00022777"/>
    </source>
</evidence>
<evidence type="ECO:0000313" key="15">
    <source>
        <dbReference type="EMBL" id="EFA84605.1"/>
    </source>
</evidence>
<evidence type="ECO:0000256" key="11">
    <source>
        <dbReference type="PROSITE-ProRule" id="PRU10141"/>
    </source>
</evidence>
<dbReference type="InterPro" id="IPR011009">
    <property type="entry name" value="Kinase-like_dom_sf"/>
</dbReference>
<evidence type="ECO:0000256" key="5">
    <source>
        <dbReference type="ARBA" id="ARBA00022723"/>
    </source>
</evidence>
<comment type="similarity">
    <text evidence="1">Belongs to the protein kinase superfamily. STE Ser/Thr protein kinase family. STE20 subfamily.</text>
</comment>
<sequence>MSNSGSLNAHIDQGDPEQMFRVLEVIGQGSFGLVCTCINTQSNKVVAIKFLEMEPDNENNQSLRREITILKNTAECPYIVQYHGCYLKDNNLMIVMEYCDGGSVLDIMQMCQIKLSERQIAAVLYSIIEGLVYLHSNKILHRDIKAGNVLLNQEGKAKLSDFGVSAILVNTGFKQKTVVGSPYWMSPEVISTPKGSSGYDYKADIWSLGITAIEMAEGKPPHFNLNPIKVIFVIPFRQSPTLETPGNWSKEFNDFISICLNKEADKRPSARELLDHPFIKMGKQDKDAIISELVTDCIPIMEEYRRRKAEEEEEEETHSQGGVEKGTLLKINTVTNRATVMNGTGNDGTFIQHPGSGTGTVVFSRGNTVTSDNCNNNYDEDDEENGGGDFDTGSVVFKGETGSSLQENLEKLKLQYEKQQHKNDDSDNEDGEFDSGSVVYTKE</sequence>
<feature type="region of interest" description="Disordered" evidence="13">
    <location>
        <begin position="370"/>
        <end position="403"/>
    </location>
</feature>
<dbReference type="InterPro" id="IPR017441">
    <property type="entry name" value="Protein_kinase_ATP_BS"/>
</dbReference>
<dbReference type="PANTHER" id="PTHR48012:SF2">
    <property type="entry name" value="STERILE20-LIKE KINASE, ISOFORM B"/>
    <property type="match status" value="1"/>
</dbReference>
<reference evidence="15 16" key="1">
    <citation type="journal article" date="2011" name="Genome Res.">
        <title>Phylogeny-wide analysis of social amoeba genomes highlights ancient origins for complex intercellular communication.</title>
        <authorList>
            <person name="Heidel A.J."/>
            <person name="Lawal H.M."/>
            <person name="Felder M."/>
            <person name="Schilde C."/>
            <person name="Helps N.R."/>
            <person name="Tunggal B."/>
            <person name="Rivero F."/>
            <person name="John U."/>
            <person name="Schleicher M."/>
            <person name="Eichinger L."/>
            <person name="Platzer M."/>
            <person name="Noegel A.A."/>
            <person name="Schaap P."/>
            <person name="Gloeckner G."/>
        </authorList>
    </citation>
    <scope>NUCLEOTIDE SEQUENCE [LARGE SCALE GENOMIC DNA]</scope>
    <source>
        <strain evidence="16">ATCC 26659 / Pp 5 / PN500</strain>
    </source>
</reference>
<evidence type="ECO:0000256" key="1">
    <source>
        <dbReference type="ARBA" id="ARBA00008874"/>
    </source>
</evidence>
<dbReference type="SUPFAM" id="SSF56112">
    <property type="entry name" value="Protein kinase-like (PK-like)"/>
    <property type="match status" value="1"/>
</dbReference>
<dbReference type="InParanoid" id="D3AZY1"/>
<dbReference type="InterPro" id="IPR050629">
    <property type="entry name" value="STE20/SPS1-PAK"/>
</dbReference>
<dbReference type="GO" id="GO:0046872">
    <property type="term" value="F:metal ion binding"/>
    <property type="evidence" value="ECO:0007669"/>
    <property type="project" value="UniProtKB-KW"/>
</dbReference>
<dbReference type="InterPro" id="IPR008271">
    <property type="entry name" value="Ser/Thr_kinase_AS"/>
</dbReference>
<feature type="domain" description="Protein kinase" evidence="14">
    <location>
        <begin position="20"/>
        <end position="279"/>
    </location>
</feature>
<dbReference type="GO" id="GO:0004674">
    <property type="term" value="F:protein serine/threonine kinase activity"/>
    <property type="evidence" value="ECO:0007669"/>
    <property type="project" value="UniProtKB-KW"/>
</dbReference>
<dbReference type="EC" id="2.7.11.1" evidence="2"/>
<evidence type="ECO:0000256" key="8">
    <source>
        <dbReference type="ARBA" id="ARBA00022840"/>
    </source>
</evidence>
<name>D3AZY1_HETP5</name>
<dbReference type="PROSITE" id="PS00108">
    <property type="entry name" value="PROTEIN_KINASE_ST"/>
    <property type="match status" value="1"/>
</dbReference>
<evidence type="ECO:0000256" key="9">
    <source>
        <dbReference type="ARBA" id="ARBA00047899"/>
    </source>
</evidence>
<dbReference type="GO" id="GO:0005524">
    <property type="term" value="F:ATP binding"/>
    <property type="evidence" value="ECO:0007669"/>
    <property type="project" value="UniProtKB-UniRule"/>
</dbReference>
<proteinExistence type="inferred from homology"/>
<gene>
    <name evidence="15" type="primary">dst4</name>
    <name evidence="15" type="ORF">PPL_01595</name>
</gene>
<evidence type="ECO:0000256" key="3">
    <source>
        <dbReference type="ARBA" id="ARBA00022527"/>
    </source>
</evidence>
<dbReference type="GO" id="GO:0005737">
    <property type="term" value="C:cytoplasm"/>
    <property type="evidence" value="ECO:0007669"/>
    <property type="project" value="TreeGrafter"/>
</dbReference>